<keyword evidence="2" id="KW-1185">Reference proteome</keyword>
<name>A0AAV2GGZ8_9ROSI</name>
<gene>
    <name evidence="1" type="ORF">LTRI10_LOCUS49405</name>
</gene>
<dbReference type="Proteomes" id="UP001497516">
    <property type="component" value="Chromosome 9"/>
</dbReference>
<proteinExistence type="predicted"/>
<organism evidence="1 2">
    <name type="scientific">Linum trigynum</name>
    <dbReference type="NCBI Taxonomy" id="586398"/>
    <lineage>
        <taxon>Eukaryota</taxon>
        <taxon>Viridiplantae</taxon>
        <taxon>Streptophyta</taxon>
        <taxon>Embryophyta</taxon>
        <taxon>Tracheophyta</taxon>
        <taxon>Spermatophyta</taxon>
        <taxon>Magnoliopsida</taxon>
        <taxon>eudicotyledons</taxon>
        <taxon>Gunneridae</taxon>
        <taxon>Pentapetalae</taxon>
        <taxon>rosids</taxon>
        <taxon>fabids</taxon>
        <taxon>Malpighiales</taxon>
        <taxon>Linaceae</taxon>
        <taxon>Linum</taxon>
    </lineage>
</organism>
<evidence type="ECO:0000313" key="2">
    <source>
        <dbReference type="Proteomes" id="UP001497516"/>
    </source>
</evidence>
<reference evidence="1 2" key="1">
    <citation type="submission" date="2024-04" db="EMBL/GenBank/DDBJ databases">
        <authorList>
            <person name="Fracassetti M."/>
        </authorList>
    </citation>
    <scope>NUCLEOTIDE SEQUENCE [LARGE SCALE GENOMIC DNA]</scope>
</reference>
<protein>
    <submittedName>
        <fullName evidence="1">Uncharacterized protein</fullName>
    </submittedName>
</protein>
<accession>A0AAV2GGZ8</accession>
<evidence type="ECO:0000313" key="1">
    <source>
        <dbReference type="EMBL" id="CAL1409949.1"/>
    </source>
</evidence>
<dbReference type="AlphaFoldDB" id="A0AAV2GGZ8"/>
<sequence>MARRKPPHIGKCPLWTNSSASWDRCVGSKREGAVRASLIPLCVAVDLFFQRSHTAMLKKECHGMPIVSSSVSARFLRNQRETSLLKKASCFCTGTVRDQKKAAGAQSLRTCRMVSCWP</sequence>
<dbReference type="EMBL" id="OZ034822">
    <property type="protein sequence ID" value="CAL1409949.1"/>
    <property type="molecule type" value="Genomic_DNA"/>
</dbReference>